<protein>
    <recommendedName>
        <fullName evidence="4">GIY-YIG domain-containing protein</fullName>
    </recommendedName>
</protein>
<evidence type="ECO:0000256" key="1">
    <source>
        <dbReference type="SAM" id="Coils"/>
    </source>
</evidence>
<dbReference type="AlphaFoldDB" id="A0A6N7BX64"/>
<dbReference type="InterPro" id="IPR035901">
    <property type="entry name" value="GIY-YIG_endonuc_sf"/>
</dbReference>
<dbReference type="EMBL" id="VZIZ01000022">
    <property type="protein sequence ID" value="KAF0568274.1"/>
    <property type="molecule type" value="Genomic_DNA"/>
</dbReference>
<feature type="coiled-coil region" evidence="1">
    <location>
        <begin position="113"/>
        <end position="140"/>
    </location>
</feature>
<keyword evidence="1" id="KW-0175">Coiled coil</keyword>
<accession>A0A6N7BX64</accession>
<comment type="caution">
    <text evidence="2">The sequence shown here is derived from an EMBL/GenBank/DDBJ whole genome shotgun (WGS) entry which is preliminary data.</text>
</comment>
<keyword evidence="3" id="KW-1185">Reference proteome</keyword>
<reference evidence="2 3" key="1">
    <citation type="submission" date="2019-09" db="EMBL/GenBank/DDBJ databases">
        <title>Draft genome sequence of Psychrobacter nivimaris LAMA 639, in search for biotechnological relevant genes.</title>
        <authorList>
            <person name="Lima A.O.S."/>
            <person name="Staloch B.E.K."/>
            <person name="Freitas R.C."/>
            <person name="Niero H."/>
            <person name="Silva M.A.C."/>
        </authorList>
    </citation>
    <scope>NUCLEOTIDE SEQUENCE [LARGE SCALE GENOMIC DNA]</scope>
    <source>
        <strain evidence="2 3">LAMA 639</strain>
    </source>
</reference>
<dbReference type="SUPFAM" id="SSF82771">
    <property type="entry name" value="GIY-YIG endonuclease"/>
    <property type="match status" value="1"/>
</dbReference>
<evidence type="ECO:0000313" key="2">
    <source>
        <dbReference type="EMBL" id="KAF0568274.1"/>
    </source>
</evidence>
<sequence>MSKLRRLRVDQVADKVALPDFIDAEMLGQRLTTTAISKLFSVGGMAASSYIYKLEREDRPLSFIKESCSNVHGFRKLFLVSDVLDAAIKDGIPIGAPKKKAEKEKTENLTLTQKRLKSEISELKQIKADLQKELKLMTGNLSDIAPVLSQTRFSLVPQADLIKKSLSYGDACGVYFLIKDSEIVYIGQSINIASRITQHRDKEFDSVSYVACHRSELDVLESLYILAYKPPLNGVAGGNGDNRPSTPISLQMIISKCKR</sequence>
<name>A0A6N7BX64_9GAMM</name>
<evidence type="ECO:0008006" key="4">
    <source>
        <dbReference type="Google" id="ProtNLM"/>
    </source>
</evidence>
<proteinExistence type="predicted"/>
<evidence type="ECO:0000313" key="3">
    <source>
        <dbReference type="Proteomes" id="UP000471465"/>
    </source>
</evidence>
<dbReference type="Proteomes" id="UP000471465">
    <property type="component" value="Unassembled WGS sequence"/>
</dbReference>
<dbReference type="CDD" id="cd00719">
    <property type="entry name" value="GIY-YIG_SF"/>
    <property type="match status" value="1"/>
</dbReference>
<dbReference type="RefSeq" id="WP_160022740.1">
    <property type="nucleotide sequence ID" value="NZ_VZIZ01000022.1"/>
</dbReference>
<gene>
    <name evidence="2" type="ORF">FQV37_1284</name>
</gene>
<organism evidence="2 3">
    <name type="scientific">Psychrobacter nivimaris</name>
    <dbReference type="NCBI Taxonomy" id="281738"/>
    <lineage>
        <taxon>Bacteria</taxon>
        <taxon>Pseudomonadati</taxon>
        <taxon>Pseudomonadota</taxon>
        <taxon>Gammaproteobacteria</taxon>
        <taxon>Moraxellales</taxon>
        <taxon>Moraxellaceae</taxon>
        <taxon>Psychrobacter</taxon>
    </lineage>
</organism>